<reference evidence="3" key="1">
    <citation type="journal article" date="2019" name="Int. J. Syst. Evol. Microbiol.">
        <title>The Global Catalogue of Microorganisms (GCM) 10K type strain sequencing project: providing services to taxonomists for standard genome sequencing and annotation.</title>
        <authorList>
            <consortium name="The Broad Institute Genomics Platform"/>
            <consortium name="The Broad Institute Genome Sequencing Center for Infectious Disease"/>
            <person name="Wu L."/>
            <person name="Ma J."/>
        </authorList>
    </citation>
    <scope>NUCLEOTIDE SEQUENCE [LARGE SCALE GENOMIC DNA]</scope>
    <source>
        <strain evidence="3">JCM 17906</strain>
    </source>
</reference>
<protein>
    <submittedName>
        <fullName evidence="2">Uncharacterized protein</fullName>
    </submittedName>
</protein>
<evidence type="ECO:0000313" key="2">
    <source>
        <dbReference type="EMBL" id="GAA4536016.1"/>
    </source>
</evidence>
<dbReference type="RefSeq" id="WP_345411782.1">
    <property type="nucleotide sequence ID" value="NZ_BAABGT010000004.1"/>
</dbReference>
<accession>A0ABP8RDF3</accession>
<keyword evidence="3" id="KW-1185">Reference proteome</keyword>
<sequence length="206" mass="23070">MASQDDARRRQLLIEADQAAKLAEVLEGQAEQLQQIDDARAAWLAHTAQTRVQAELSKAELSARDADDDPAERVTAAEWKAAHEAAQEEDERHRHVTEDDLARENEQDRSREPDLSLVEVGRRDVRDEAAEAPARASEDVVRVPEADETSHSLDWAGHILSEIRYREAAEAAEEVDHRAEELTRWHSDDYGTDDGATNEAEAMADD</sequence>
<feature type="compositionally biased region" description="Basic and acidic residues" evidence="1">
    <location>
        <begin position="136"/>
        <end position="150"/>
    </location>
</feature>
<feature type="region of interest" description="Disordered" evidence="1">
    <location>
        <begin position="172"/>
        <end position="206"/>
    </location>
</feature>
<dbReference type="EMBL" id="BAABGT010000004">
    <property type="protein sequence ID" value="GAA4536016.1"/>
    <property type="molecule type" value="Genomic_DNA"/>
</dbReference>
<comment type="caution">
    <text evidence="2">The sequence shown here is derived from an EMBL/GenBank/DDBJ whole genome shotgun (WGS) entry which is preliminary data.</text>
</comment>
<dbReference type="Proteomes" id="UP001501598">
    <property type="component" value="Unassembled WGS sequence"/>
</dbReference>
<organism evidence="2 3">
    <name type="scientific">Pseudonocardia xishanensis</name>
    <dbReference type="NCBI Taxonomy" id="630995"/>
    <lineage>
        <taxon>Bacteria</taxon>
        <taxon>Bacillati</taxon>
        <taxon>Actinomycetota</taxon>
        <taxon>Actinomycetes</taxon>
        <taxon>Pseudonocardiales</taxon>
        <taxon>Pseudonocardiaceae</taxon>
        <taxon>Pseudonocardia</taxon>
    </lineage>
</organism>
<feature type="compositionally biased region" description="Basic and acidic residues" evidence="1">
    <location>
        <begin position="80"/>
        <end position="129"/>
    </location>
</feature>
<feature type="compositionally biased region" description="Basic and acidic residues" evidence="1">
    <location>
        <begin position="172"/>
        <end position="189"/>
    </location>
</feature>
<feature type="region of interest" description="Disordered" evidence="1">
    <location>
        <begin position="59"/>
        <end position="150"/>
    </location>
</feature>
<evidence type="ECO:0000313" key="3">
    <source>
        <dbReference type="Proteomes" id="UP001501598"/>
    </source>
</evidence>
<gene>
    <name evidence="2" type="ORF">GCM10023175_02300</name>
</gene>
<name>A0ABP8RDF3_9PSEU</name>
<proteinExistence type="predicted"/>
<evidence type="ECO:0000256" key="1">
    <source>
        <dbReference type="SAM" id="MobiDB-lite"/>
    </source>
</evidence>